<keyword evidence="2" id="KW-0378">Hydrolase</keyword>
<gene>
    <name evidence="2" type="ORF">GCM10023094_54870</name>
</gene>
<organism evidence="2 3">
    <name type="scientific">Rhodococcus olei</name>
    <dbReference type="NCBI Taxonomy" id="2161675"/>
    <lineage>
        <taxon>Bacteria</taxon>
        <taxon>Bacillati</taxon>
        <taxon>Actinomycetota</taxon>
        <taxon>Actinomycetes</taxon>
        <taxon>Mycobacteriales</taxon>
        <taxon>Nocardiaceae</taxon>
        <taxon>Rhodococcus</taxon>
    </lineage>
</organism>
<evidence type="ECO:0000313" key="2">
    <source>
        <dbReference type="EMBL" id="GAA4490901.1"/>
    </source>
</evidence>
<dbReference type="InterPro" id="IPR051049">
    <property type="entry name" value="Dienelactone_hydrolase-like"/>
</dbReference>
<proteinExistence type="predicted"/>
<accession>A0ABP8PPY4</accession>
<sequence>MNTEAIVRVSSVIPACRAKDRARAAVDRVSVPGLASAVSVRARAAGVTLAAPTAAPYGHRTIQQRDTYTMTDIEIETPAGSIDAVLEVPSGEGPWPGVVVIHDAFGLRAPHREIARRIADAGFLAVAPNLFARGGVIRCMQKVMSDLMAYEGRSFDDIAAARELLTSRPDCTGAIGIAGFCMGGGFALVAVTKGFAASAPFYPPPLQSKYAEIVDGGCPVVASFGERDRLNRNSGRRLEEVLTQKGIPYDVKTYPKTGHSFADRAPVQALARVTGFGENKEAAEDAWQRVFGFFNQHLR</sequence>
<reference evidence="3" key="1">
    <citation type="journal article" date="2019" name="Int. J. Syst. Evol. Microbiol.">
        <title>The Global Catalogue of Microorganisms (GCM) 10K type strain sequencing project: providing services to taxonomists for standard genome sequencing and annotation.</title>
        <authorList>
            <consortium name="The Broad Institute Genomics Platform"/>
            <consortium name="The Broad Institute Genome Sequencing Center for Infectious Disease"/>
            <person name="Wu L."/>
            <person name="Ma J."/>
        </authorList>
    </citation>
    <scope>NUCLEOTIDE SEQUENCE [LARGE SCALE GENOMIC DNA]</scope>
    <source>
        <strain evidence="3">JCM 32206</strain>
    </source>
</reference>
<dbReference type="InterPro" id="IPR029058">
    <property type="entry name" value="AB_hydrolase_fold"/>
</dbReference>
<dbReference type="Proteomes" id="UP001501183">
    <property type="component" value="Unassembled WGS sequence"/>
</dbReference>
<evidence type="ECO:0000313" key="3">
    <source>
        <dbReference type="Proteomes" id="UP001501183"/>
    </source>
</evidence>
<comment type="caution">
    <text evidence="2">The sequence shown here is derived from an EMBL/GenBank/DDBJ whole genome shotgun (WGS) entry which is preliminary data.</text>
</comment>
<dbReference type="PANTHER" id="PTHR46623">
    <property type="entry name" value="CARBOXYMETHYLENEBUTENOLIDASE-RELATED"/>
    <property type="match status" value="1"/>
</dbReference>
<dbReference type="GO" id="GO:0016787">
    <property type="term" value="F:hydrolase activity"/>
    <property type="evidence" value="ECO:0007669"/>
    <property type="project" value="UniProtKB-KW"/>
</dbReference>
<keyword evidence="3" id="KW-1185">Reference proteome</keyword>
<dbReference type="EMBL" id="BAABFB010000077">
    <property type="protein sequence ID" value="GAA4490901.1"/>
    <property type="molecule type" value="Genomic_DNA"/>
</dbReference>
<dbReference type="Gene3D" id="3.40.50.1820">
    <property type="entry name" value="alpha/beta hydrolase"/>
    <property type="match status" value="1"/>
</dbReference>
<name>A0ABP8PPY4_9NOCA</name>
<dbReference type="PANTHER" id="PTHR46623:SF6">
    <property type="entry name" value="ALPHA_BETA-HYDROLASES SUPERFAMILY PROTEIN"/>
    <property type="match status" value="1"/>
</dbReference>
<feature type="domain" description="Dienelactone hydrolase" evidence="1">
    <location>
        <begin position="82"/>
        <end position="297"/>
    </location>
</feature>
<dbReference type="InterPro" id="IPR002925">
    <property type="entry name" value="Dienelactn_hydro"/>
</dbReference>
<protein>
    <submittedName>
        <fullName evidence="2">Dienelactone hydrolase family protein</fullName>
    </submittedName>
</protein>
<evidence type="ECO:0000259" key="1">
    <source>
        <dbReference type="Pfam" id="PF01738"/>
    </source>
</evidence>
<dbReference type="SUPFAM" id="SSF53474">
    <property type="entry name" value="alpha/beta-Hydrolases"/>
    <property type="match status" value="1"/>
</dbReference>
<dbReference type="Pfam" id="PF01738">
    <property type="entry name" value="DLH"/>
    <property type="match status" value="1"/>
</dbReference>